<reference evidence="1 2" key="1">
    <citation type="submission" date="2024-09" db="EMBL/GenBank/DDBJ databases">
        <title>Chromosome-scale assembly of Riccia fluitans.</title>
        <authorList>
            <person name="Paukszto L."/>
            <person name="Sawicki J."/>
            <person name="Karawczyk K."/>
            <person name="Piernik-Szablinska J."/>
            <person name="Szczecinska M."/>
            <person name="Mazdziarz M."/>
        </authorList>
    </citation>
    <scope>NUCLEOTIDE SEQUENCE [LARGE SCALE GENOMIC DNA]</scope>
    <source>
        <strain evidence="1">Rf_01</strain>
        <tissue evidence="1">Aerial parts of the thallus</tissue>
    </source>
</reference>
<accession>A0ABD1ZIT5</accession>
<gene>
    <name evidence="1" type="ORF">R1flu_018669</name>
</gene>
<evidence type="ECO:0000313" key="2">
    <source>
        <dbReference type="Proteomes" id="UP001605036"/>
    </source>
</evidence>
<organism evidence="1 2">
    <name type="scientific">Riccia fluitans</name>
    <dbReference type="NCBI Taxonomy" id="41844"/>
    <lineage>
        <taxon>Eukaryota</taxon>
        <taxon>Viridiplantae</taxon>
        <taxon>Streptophyta</taxon>
        <taxon>Embryophyta</taxon>
        <taxon>Marchantiophyta</taxon>
        <taxon>Marchantiopsida</taxon>
        <taxon>Marchantiidae</taxon>
        <taxon>Marchantiales</taxon>
        <taxon>Ricciaceae</taxon>
        <taxon>Riccia</taxon>
    </lineage>
</organism>
<dbReference type="Proteomes" id="UP001605036">
    <property type="component" value="Unassembled WGS sequence"/>
</dbReference>
<dbReference type="EMBL" id="JBHFFA010000001">
    <property type="protein sequence ID" value="KAL2650541.1"/>
    <property type="molecule type" value="Genomic_DNA"/>
</dbReference>
<keyword evidence="2" id="KW-1185">Reference proteome</keyword>
<name>A0ABD1ZIT5_9MARC</name>
<protein>
    <submittedName>
        <fullName evidence="1">Uncharacterized protein</fullName>
    </submittedName>
</protein>
<sequence>MRTVVATLSSSQQPRLAGLTAGFGHRIGGIRYVKEMVDLHPDPFEMGFLAVASECSNLDEECVRLVTWLYVDRLCPNVENPLLRGALTVPTEILRILPNFLLNLLELFDHSKAYSTTAEKVNAVGERRKKRNQHRASILSVEREDTKLV</sequence>
<dbReference type="AlphaFoldDB" id="A0ABD1ZIT5"/>
<proteinExistence type="predicted"/>
<evidence type="ECO:0000313" key="1">
    <source>
        <dbReference type="EMBL" id="KAL2650541.1"/>
    </source>
</evidence>
<comment type="caution">
    <text evidence="1">The sequence shown here is derived from an EMBL/GenBank/DDBJ whole genome shotgun (WGS) entry which is preliminary data.</text>
</comment>